<proteinExistence type="predicted"/>
<keyword evidence="3" id="KW-1185">Reference proteome</keyword>
<reference evidence="2 3" key="1">
    <citation type="submission" date="2022-08" db="EMBL/GenBank/DDBJ databases">
        <title>Reclassification of Massilia species as members of the genera Telluria, Duganella, Pseudoduganella, Mokoshia gen. nov. and Zemynaea gen. nov. using orthogonal and non-orthogonal genome-based approaches.</title>
        <authorList>
            <person name="Bowman J.P."/>
        </authorList>
    </citation>
    <scope>NUCLEOTIDE SEQUENCE [LARGE SCALE GENOMIC DNA]</scope>
    <source>
        <strain evidence="2 3">JCM 31606</strain>
    </source>
</reference>
<protein>
    <submittedName>
        <fullName evidence="2">Polysaccharide deacetylase family protein</fullName>
    </submittedName>
</protein>
<name>A0ABT2CWF1_9BURK</name>
<dbReference type="Gene3D" id="3.20.20.370">
    <property type="entry name" value="Glycoside hydrolase/deacetylase"/>
    <property type="match status" value="1"/>
</dbReference>
<sequence>MAPLLVLKIDVDTYRGTKEGVSNLVRMLTAHGAQATFLFSLGPDHTGWALRRALRPGFFKKVSRTSVVEHYGFKTLMYGTLLPGPDIGVQAASEMRAARDAGFECGIHTWDHVLWQDNVRGRDDAWTVRMMRKASARYAQVFGEKPHTHGAAGWQMNLHAFAEHEAMGYAYASDGRALLNEDGSLAQAGAGPYRFPGSRCVQMPTTLPTLDELLGREINGTTISTQNIAAHLLRLTEGASRDHVYTLHAELEGQKLAPIFEQLLTGWKAQGYQLASMAQYYDKIKNASLPEHPVRWGEVPGRSGELIVLDTSN</sequence>
<dbReference type="InterPro" id="IPR002509">
    <property type="entry name" value="NODB_dom"/>
</dbReference>
<organism evidence="2 3">
    <name type="scientific">Massilia terrae</name>
    <dbReference type="NCBI Taxonomy" id="1811224"/>
    <lineage>
        <taxon>Bacteria</taxon>
        <taxon>Pseudomonadati</taxon>
        <taxon>Pseudomonadota</taxon>
        <taxon>Betaproteobacteria</taxon>
        <taxon>Burkholderiales</taxon>
        <taxon>Oxalobacteraceae</taxon>
        <taxon>Telluria group</taxon>
        <taxon>Massilia</taxon>
    </lineage>
</organism>
<dbReference type="Proteomes" id="UP001204621">
    <property type="component" value="Unassembled WGS sequence"/>
</dbReference>
<dbReference type="RefSeq" id="WP_258811131.1">
    <property type="nucleotide sequence ID" value="NZ_JANUGU010000002.1"/>
</dbReference>
<comment type="caution">
    <text evidence="2">The sequence shown here is derived from an EMBL/GenBank/DDBJ whole genome shotgun (WGS) entry which is preliminary data.</text>
</comment>
<dbReference type="PROSITE" id="PS51677">
    <property type="entry name" value="NODB"/>
    <property type="match status" value="1"/>
</dbReference>
<dbReference type="EMBL" id="JANUGU010000002">
    <property type="protein sequence ID" value="MCS0657936.1"/>
    <property type="molecule type" value="Genomic_DNA"/>
</dbReference>
<gene>
    <name evidence="2" type="ORF">NX778_07665</name>
</gene>
<evidence type="ECO:0000313" key="2">
    <source>
        <dbReference type="EMBL" id="MCS0657936.1"/>
    </source>
</evidence>
<dbReference type="InterPro" id="IPR011330">
    <property type="entry name" value="Glyco_hydro/deAcase_b/a-brl"/>
</dbReference>
<evidence type="ECO:0000259" key="1">
    <source>
        <dbReference type="PROSITE" id="PS51677"/>
    </source>
</evidence>
<dbReference type="SUPFAM" id="SSF88713">
    <property type="entry name" value="Glycoside hydrolase/deacetylase"/>
    <property type="match status" value="1"/>
</dbReference>
<accession>A0ABT2CWF1</accession>
<feature type="domain" description="NodB homology" evidence="1">
    <location>
        <begin position="3"/>
        <end position="275"/>
    </location>
</feature>
<evidence type="ECO:0000313" key="3">
    <source>
        <dbReference type="Proteomes" id="UP001204621"/>
    </source>
</evidence>